<reference evidence="4 5" key="1">
    <citation type="submission" date="2011-11" db="EMBL/GenBank/DDBJ databases">
        <title>The Noncontiguous Finished genome of Jonquetella anthropi DSM 22815.</title>
        <authorList>
            <consortium name="US DOE Joint Genome Institute (JGI-PGF)"/>
            <person name="Lucas S."/>
            <person name="Copeland A."/>
            <person name="Lapidus A."/>
            <person name="Glavina del Rio T."/>
            <person name="Dalin E."/>
            <person name="Tice H."/>
            <person name="Bruce D."/>
            <person name="Goodwin L."/>
            <person name="Pitluck S."/>
            <person name="Peters L."/>
            <person name="Mikhailova N."/>
            <person name="Held B."/>
            <person name="Kyrpides N."/>
            <person name="Mavromatis K."/>
            <person name="Ivanova N."/>
            <person name="Markowitz V."/>
            <person name="Cheng J.-F."/>
            <person name="Hugenholtz P."/>
            <person name="Woyke T."/>
            <person name="Wu D."/>
            <person name="Gronow S."/>
            <person name="Wellnitz S."/>
            <person name="Brambilla E."/>
            <person name="Klenk H.-P."/>
            <person name="Eisen J.A."/>
        </authorList>
    </citation>
    <scope>NUCLEOTIDE SEQUENCE [LARGE SCALE GENOMIC DNA]</scope>
    <source>
        <strain evidence="4 5">DSM 22815</strain>
    </source>
</reference>
<evidence type="ECO:0000256" key="2">
    <source>
        <dbReference type="HAMAP-Rule" id="MF_00274"/>
    </source>
</evidence>
<dbReference type="GO" id="GO:0043590">
    <property type="term" value="C:bacterial nucleoid"/>
    <property type="evidence" value="ECO:0007669"/>
    <property type="project" value="UniProtKB-UniRule"/>
</dbReference>
<dbReference type="PIRSF" id="PIRSF004555">
    <property type="entry name" value="UCP004555"/>
    <property type="match status" value="1"/>
</dbReference>
<keyword evidence="2" id="KW-0963">Cytoplasm</keyword>
<dbReference type="HOGENOM" id="CLU_140930_2_2_0"/>
<sequence length="108" mass="11513">MKFGGSNMGNMSSMIKQAQKMQQEMQKIQADLANEKVEGTAGGGMVTATVNGQGDLLGVKISPEVVNPSEVDVLEDLVLAAVREASRKAKELMQSRMGRLTGGMNLPF</sequence>
<keyword evidence="5" id="KW-1185">Reference proteome</keyword>
<dbReference type="SUPFAM" id="SSF82607">
    <property type="entry name" value="YbaB-like"/>
    <property type="match status" value="1"/>
</dbReference>
<organism evidence="4 5">
    <name type="scientific">Jonquetella anthropi DSM 22815</name>
    <dbReference type="NCBI Taxonomy" id="885272"/>
    <lineage>
        <taxon>Bacteria</taxon>
        <taxon>Thermotogati</taxon>
        <taxon>Synergistota</taxon>
        <taxon>Synergistia</taxon>
        <taxon>Synergistales</taxon>
        <taxon>Dethiosulfovibrionaceae</taxon>
        <taxon>Jonquetella</taxon>
    </lineage>
</organism>
<dbReference type="STRING" id="885272.JonanDRAFT_0375"/>
<evidence type="ECO:0000256" key="1">
    <source>
        <dbReference type="ARBA" id="ARBA00023125"/>
    </source>
</evidence>
<dbReference type="GO" id="GO:0005829">
    <property type="term" value="C:cytosol"/>
    <property type="evidence" value="ECO:0007669"/>
    <property type="project" value="TreeGrafter"/>
</dbReference>
<dbReference type="AlphaFoldDB" id="H0UJ60"/>
<dbReference type="NCBIfam" id="TIGR00103">
    <property type="entry name" value="DNA_YbaB_EbfC"/>
    <property type="match status" value="1"/>
</dbReference>
<comment type="similarity">
    <text evidence="2">Belongs to the YbaB/EbfC family.</text>
</comment>
<dbReference type="eggNOG" id="COG0718">
    <property type="taxonomic scope" value="Bacteria"/>
</dbReference>
<dbReference type="InterPro" id="IPR036894">
    <property type="entry name" value="YbaB-like_sf"/>
</dbReference>
<name>H0UJ60_9BACT</name>
<comment type="subunit">
    <text evidence="2">Homodimer.</text>
</comment>
<feature type="region of interest" description="Disordered" evidence="3">
    <location>
        <begin position="1"/>
        <end position="22"/>
    </location>
</feature>
<dbReference type="EMBL" id="CM001376">
    <property type="protein sequence ID" value="EHM12793.1"/>
    <property type="molecule type" value="Genomic_DNA"/>
</dbReference>
<proteinExistence type="inferred from homology"/>
<evidence type="ECO:0000313" key="5">
    <source>
        <dbReference type="Proteomes" id="UP000003806"/>
    </source>
</evidence>
<evidence type="ECO:0000256" key="3">
    <source>
        <dbReference type="SAM" id="MobiDB-lite"/>
    </source>
</evidence>
<accession>H0UJ60</accession>
<dbReference type="Proteomes" id="UP000003806">
    <property type="component" value="Chromosome"/>
</dbReference>
<dbReference type="PANTHER" id="PTHR33449">
    <property type="entry name" value="NUCLEOID-ASSOCIATED PROTEIN YBAB"/>
    <property type="match status" value="1"/>
</dbReference>
<gene>
    <name evidence="4" type="ORF">JonanDRAFT_0375</name>
</gene>
<dbReference type="GO" id="GO:0003677">
    <property type="term" value="F:DNA binding"/>
    <property type="evidence" value="ECO:0007669"/>
    <property type="project" value="UniProtKB-UniRule"/>
</dbReference>
<dbReference type="InterPro" id="IPR004401">
    <property type="entry name" value="YbaB/EbfC"/>
</dbReference>
<comment type="function">
    <text evidence="2">Binds to DNA and alters its conformation. May be involved in regulation of gene expression, nucleoid organization and DNA protection.</text>
</comment>
<dbReference type="Pfam" id="PF02575">
    <property type="entry name" value="YbaB_DNA_bd"/>
    <property type="match status" value="1"/>
</dbReference>
<dbReference type="PANTHER" id="PTHR33449:SF1">
    <property type="entry name" value="NUCLEOID-ASSOCIATED PROTEIN YBAB"/>
    <property type="match status" value="1"/>
</dbReference>
<dbReference type="RefSeq" id="WP_008522555.1">
    <property type="nucleotide sequence ID" value="NZ_CM001376.1"/>
</dbReference>
<evidence type="ECO:0000313" key="4">
    <source>
        <dbReference type="EMBL" id="EHM12793.1"/>
    </source>
</evidence>
<keyword evidence="1 2" id="KW-0238">DNA-binding</keyword>
<protein>
    <recommendedName>
        <fullName evidence="2">Nucleoid-associated protein JonanDRAFT_0375</fullName>
    </recommendedName>
</protein>
<dbReference type="HAMAP" id="MF_00274">
    <property type="entry name" value="DNA_YbaB_EbfC"/>
    <property type="match status" value="1"/>
</dbReference>
<dbReference type="Gene3D" id="3.30.1310.10">
    <property type="entry name" value="Nucleoid-associated protein YbaB-like domain"/>
    <property type="match status" value="1"/>
</dbReference>
<comment type="subcellular location">
    <subcellularLocation>
        <location evidence="2">Cytoplasm</location>
        <location evidence="2">Nucleoid</location>
    </subcellularLocation>
</comment>